<proteinExistence type="predicted"/>
<dbReference type="RefSeq" id="XP_064678822.1">
    <property type="nucleotide sequence ID" value="XM_064832563.1"/>
</dbReference>
<feature type="compositionally biased region" description="Basic residues" evidence="1">
    <location>
        <begin position="342"/>
        <end position="372"/>
    </location>
</feature>
<comment type="caution">
    <text evidence="2">The sequence shown here is derived from an EMBL/GenBank/DDBJ whole genome shotgun (WGS) entry which is preliminary data.</text>
</comment>
<keyword evidence="3" id="KW-1185">Reference proteome</keyword>
<feature type="region of interest" description="Disordered" evidence="1">
    <location>
        <begin position="342"/>
        <end position="388"/>
    </location>
</feature>
<evidence type="ECO:0000313" key="3">
    <source>
        <dbReference type="Proteomes" id="UP001304243"/>
    </source>
</evidence>
<accession>A0AAN7DCH5</accession>
<organism evidence="2 3">
    <name type="scientific">Mucor velutinosus</name>
    <dbReference type="NCBI Taxonomy" id="708070"/>
    <lineage>
        <taxon>Eukaryota</taxon>
        <taxon>Fungi</taxon>
        <taxon>Fungi incertae sedis</taxon>
        <taxon>Mucoromycota</taxon>
        <taxon>Mucoromycotina</taxon>
        <taxon>Mucoromycetes</taxon>
        <taxon>Mucorales</taxon>
        <taxon>Mucorineae</taxon>
        <taxon>Mucoraceae</taxon>
        <taxon>Mucor</taxon>
    </lineage>
</organism>
<reference evidence="2 3" key="1">
    <citation type="submission" date="2022-11" db="EMBL/GenBank/DDBJ databases">
        <title>Mucor velutinosus strain NIH1002 WGS.</title>
        <authorList>
            <person name="Subramanian P."/>
            <person name="Mullikin J.C."/>
            <person name="Segre J.A."/>
            <person name="Zelazny A.M."/>
        </authorList>
    </citation>
    <scope>NUCLEOTIDE SEQUENCE [LARGE SCALE GENOMIC DNA]</scope>
    <source>
        <strain evidence="2 3">NIH1002</strain>
    </source>
</reference>
<dbReference type="GeneID" id="89957085"/>
<dbReference type="EMBL" id="JASEJX010000024">
    <property type="protein sequence ID" value="KAK4512156.1"/>
    <property type="molecule type" value="Genomic_DNA"/>
</dbReference>
<name>A0AAN7DCH5_9FUNG</name>
<dbReference type="Proteomes" id="UP001304243">
    <property type="component" value="Unassembled WGS sequence"/>
</dbReference>
<feature type="compositionally biased region" description="Polar residues" evidence="1">
    <location>
        <begin position="376"/>
        <end position="388"/>
    </location>
</feature>
<dbReference type="AlphaFoldDB" id="A0AAN7DCH5"/>
<evidence type="ECO:0000256" key="1">
    <source>
        <dbReference type="SAM" id="MobiDB-lite"/>
    </source>
</evidence>
<evidence type="ECO:0000313" key="2">
    <source>
        <dbReference type="EMBL" id="KAK4512156.1"/>
    </source>
</evidence>
<protein>
    <submittedName>
        <fullName evidence="2">Uncharacterized protein</fullName>
    </submittedName>
</protein>
<sequence length="388" mass="44665">MDPNTVKKIAKNYSYQYVCQGDPIWPNDLTIPSGFLEDAIKNRVDQECESIKALIDQRVTLITLPSAPEKVYKCLEHILNQYEGEHELHHVFDVRRLPIPRLFSILPTPSVHWRSLAISANALSVFVKNPLPRGYANQLRLFYQVFNFKLLGYSSIEELMPNGENDVLFGNIVRSDGFCVDFLFYKRTSGTTDEISTVNHDLGIKDFTIEEVTQLYRPSFLDPGRKTVFTAAIGLDPDVHQVRRCTTKEYYHLTGSTVYAKKLQQEKDTAGITAIESAIPSAKTARNTQFLRYVDYILANMDTLFTFYGFSTAKHRFNLYQGKQRAPDMMVNMLLNGGAKYNKKKRFEKKNKKQKRHNKKTKRLHKNKKIRKERISNSSTESEISGDL</sequence>
<gene>
    <name evidence="2" type="ORF">ATC70_013399</name>
</gene>